<dbReference type="Proteomes" id="UP000305948">
    <property type="component" value="Unassembled WGS sequence"/>
</dbReference>
<evidence type="ECO:0000313" key="1">
    <source>
        <dbReference type="EMBL" id="TFK50424.1"/>
    </source>
</evidence>
<dbReference type="EMBL" id="ML213513">
    <property type="protein sequence ID" value="TFK50424.1"/>
    <property type="molecule type" value="Genomic_DNA"/>
</dbReference>
<accession>A0A5C3MYL5</accession>
<proteinExistence type="predicted"/>
<evidence type="ECO:0000313" key="2">
    <source>
        <dbReference type="Proteomes" id="UP000305948"/>
    </source>
</evidence>
<reference evidence="1 2" key="1">
    <citation type="journal article" date="2019" name="Nat. Ecol. Evol.">
        <title>Megaphylogeny resolves global patterns of mushroom evolution.</title>
        <authorList>
            <person name="Varga T."/>
            <person name="Krizsan K."/>
            <person name="Foldi C."/>
            <person name="Dima B."/>
            <person name="Sanchez-Garcia M."/>
            <person name="Sanchez-Ramirez S."/>
            <person name="Szollosi G.J."/>
            <person name="Szarkandi J.G."/>
            <person name="Papp V."/>
            <person name="Albert L."/>
            <person name="Andreopoulos W."/>
            <person name="Angelini C."/>
            <person name="Antonin V."/>
            <person name="Barry K.W."/>
            <person name="Bougher N.L."/>
            <person name="Buchanan P."/>
            <person name="Buyck B."/>
            <person name="Bense V."/>
            <person name="Catcheside P."/>
            <person name="Chovatia M."/>
            <person name="Cooper J."/>
            <person name="Damon W."/>
            <person name="Desjardin D."/>
            <person name="Finy P."/>
            <person name="Geml J."/>
            <person name="Haridas S."/>
            <person name="Hughes K."/>
            <person name="Justo A."/>
            <person name="Karasinski D."/>
            <person name="Kautmanova I."/>
            <person name="Kiss B."/>
            <person name="Kocsube S."/>
            <person name="Kotiranta H."/>
            <person name="LaButti K.M."/>
            <person name="Lechner B.E."/>
            <person name="Liimatainen K."/>
            <person name="Lipzen A."/>
            <person name="Lukacs Z."/>
            <person name="Mihaltcheva S."/>
            <person name="Morgado L.N."/>
            <person name="Niskanen T."/>
            <person name="Noordeloos M.E."/>
            <person name="Ohm R.A."/>
            <person name="Ortiz-Santana B."/>
            <person name="Ovrebo C."/>
            <person name="Racz N."/>
            <person name="Riley R."/>
            <person name="Savchenko A."/>
            <person name="Shiryaev A."/>
            <person name="Soop K."/>
            <person name="Spirin V."/>
            <person name="Szebenyi C."/>
            <person name="Tomsovsky M."/>
            <person name="Tulloss R.E."/>
            <person name="Uehling J."/>
            <person name="Grigoriev I.V."/>
            <person name="Vagvolgyi C."/>
            <person name="Papp T."/>
            <person name="Martin F.M."/>
            <person name="Miettinen O."/>
            <person name="Hibbett D.S."/>
            <person name="Nagy L.G."/>
        </authorList>
    </citation>
    <scope>NUCLEOTIDE SEQUENCE [LARGE SCALE GENOMIC DNA]</scope>
    <source>
        <strain evidence="1 2">OMC1185</strain>
    </source>
</reference>
<name>A0A5C3MYL5_9AGAM</name>
<organism evidence="1 2">
    <name type="scientific">Heliocybe sulcata</name>
    <dbReference type="NCBI Taxonomy" id="5364"/>
    <lineage>
        <taxon>Eukaryota</taxon>
        <taxon>Fungi</taxon>
        <taxon>Dikarya</taxon>
        <taxon>Basidiomycota</taxon>
        <taxon>Agaricomycotina</taxon>
        <taxon>Agaricomycetes</taxon>
        <taxon>Gloeophyllales</taxon>
        <taxon>Gloeophyllaceae</taxon>
        <taxon>Heliocybe</taxon>
    </lineage>
</organism>
<protein>
    <submittedName>
        <fullName evidence="1">Uncharacterized protein</fullName>
    </submittedName>
</protein>
<dbReference type="AlphaFoldDB" id="A0A5C3MYL5"/>
<keyword evidence="2" id="KW-1185">Reference proteome</keyword>
<gene>
    <name evidence="1" type="ORF">OE88DRAFT_252978</name>
</gene>
<sequence>MTLSTTDEQRKTGQTSVPNSYLLCSRGQTPTHADAICQVLLCSVELLCILRPYRPTSRTSLLSSSRVSDTAAALRFHQAHNSSPLECDGYPTTIKGAAVLTLWRHIIYRGERTTKMPNDANHRSWMSLAQHTIRLPSTAAGAHLSFESTGCLVGEC</sequence>